<evidence type="ECO:0000256" key="1">
    <source>
        <dbReference type="SAM" id="Phobius"/>
    </source>
</evidence>
<gene>
    <name evidence="2" type="ORF">SAMN05444278_11030</name>
</gene>
<organism evidence="2 3">
    <name type="scientific">Psychroflexus salarius</name>
    <dbReference type="NCBI Taxonomy" id="1155689"/>
    <lineage>
        <taxon>Bacteria</taxon>
        <taxon>Pseudomonadati</taxon>
        <taxon>Bacteroidota</taxon>
        <taxon>Flavobacteriia</taxon>
        <taxon>Flavobacteriales</taxon>
        <taxon>Flavobacteriaceae</taxon>
        <taxon>Psychroflexus</taxon>
    </lineage>
</organism>
<accession>A0A1M4XRD9</accession>
<keyword evidence="1" id="KW-0812">Transmembrane</keyword>
<evidence type="ECO:0000313" key="2">
    <source>
        <dbReference type="EMBL" id="SHE96137.1"/>
    </source>
</evidence>
<keyword evidence="1" id="KW-0472">Membrane</keyword>
<dbReference type="STRING" id="1155689.SAMN05444278_11030"/>
<name>A0A1M4XRD9_9FLAO</name>
<keyword evidence="3" id="KW-1185">Reference proteome</keyword>
<dbReference type="AlphaFoldDB" id="A0A1M4XRD9"/>
<dbReference type="Proteomes" id="UP000184462">
    <property type="component" value="Unassembled WGS sequence"/>
</dbReference>
<feature type="transmembrane region" description="Helical" evidence="1">
    <location>
        <begin position="12"/>
        <end position="32"/>
    </location>
</feature>
<protein>
    <submittedName>
        <fullName evidence="2">Uncharacterized protein</fullName>
    </submittedName>
</protein>
<dbReference type="EMBL" id="FQTW01000010">
    <property type="protein sequence ID" value="SHE96137.1"/>
    <property type="molecule type" value="Genomic_DNA"/>
</dbReference>
<keyword evidence="1" id="KW-1133">Transmembrane helix</keyword>
<dbReference type="RefSeq" id="WP_073193575.1">
    <property type="nucleotide sequence ID" value="NZ_FQTW01000010.1"/>
</dbReference>
<sequence>MILKRIKYKKVLKYLLISIFVLILMNIIYSYISKTEIKNIYTNKAYTIGVLYDIGNAGRGTTLASYKFRAKNITYKGAISLATFDNSNPRIGKNYIVVYNSKNPSDNICFLNLEIHDSIKNYFKKDSLSQHPIEEYQRTIDSFFFKSLTGGINKYFPPYYKKEDFPELEYLWKVK</sequence>
<dbReference type="OrthoDB" id="9984752at2"/>
<evidence type="ECO:0000313" key="3">
    <source>
        <dbReference type="Proteomes" id="UP000184462"/>
    </source>
</evidence>
<reference evidence="2 3" key="1">
    <citation type="submission" date="2016-11" db="EMBL/GenBank/DDBJ databases">
        <authorList>
            <person name="Jaros S."/>
            <person name="Januszkiewicz K."/>
            <person name="Wedrychowicz H."/>
        </authorList>
    </citation>
    <scope>NUCLEOTIDE SEQUENCE [LARGE SCALE GENOMIC DNA]</scope>
    <source>
        <strain evidence="2 3">DSM 25661</strain>
    </source>
</reference>
<proteinExistence type="predicted"/>